<evidence type="ECO:0000256" key="3">
    <source>
        <dbReference type="PROSITE-ProRule" id="PRU00176"/>
    </source>
</evidence>
<reference evidence="6" key="1">
    <citation type="submission" date="2023-06" db="EMBL/GenBank/DDBJ databases">
        <title>Genomic analysis of the entomopathogenic nematode Steinernema hermaphroditum.</title>
        <authorList>
            <person name="Schwarz E.M."/>
            <person name="Heppert J.K."/>
            <person name="Baniya A."/>
            <person name="Schwartz H.T."/>
            <person name="Tan C.-H."/>
            <person name="Antoshechkin I."/>
            <person name="Sternberg P.W."/>
            <person name="Goodrich-Blair H."/>
            <person name="Dillman A.R."/>
        </authorList>
    </citation>
    <scope>NUCLEOTIDE SEQUENCE</scope>
    <source>
        <strain evidence="6">PS9179</strain>
        <tissue evidence="6">Whole animal</tissue>
    </source>
</reference>
<organism evidence="6 7">
    <name type="scientific">Steinernema hermaphroditum</name>
    <dbReference type="NCBI Taxonomy" id="289476"/>
    <lineage>
        <taxon>Eukaryota</taxon>
        <taxon>Metazoa</taxon>
        <taxon>Ecdysozoa</taxon>
        <taxon>Nematoda</taxon>
        <taxon>Chromadorea</taxon>
        <taxon>Rhabditida</taxon>
        <taxon>Tylenchina</taxon>
        <taxon>Panagrolaimomorpha</taxon>
        <taxon>Strongyloidoidea</taxon>
        <taxon>Steinernematidae</taxon>
        <taxon>Steinernema</taxon>
    </lineage>
</organism>
<dbReference type="SUPFAM" id="SSF54928">
    <property type="entry name" value="RNA-binding domain, RBD"/>
    <property type="match status" value="1"/>
</dbReference>
<dbReference type="PROSITE" id="PS50102">
    <property type="entry name" value="RRM"/>
    <property type="match status" value="2"/>
</dbReference>
<feature type="compositionally biased region" description="Low complexity" evidence="4">
    <location>
        <begin position="227"/>
        <end position="236"/>
    </location>
</feature>
<dbReference type="SMART" id="SM00360">
    <property type="entry name" value="RRM"/>
    <property type="match status" value="2"/>
</dbReference>
<dbReference type="Proteomes" id="UP001175271">
    <property type="component" value="Unassembled WGS sequence"/>
</dbReference>
<evidence type="ECO:0000259" key="5">
    <source>
        <dbReference type="PROSITE" id="PS50102"/>
    </source>
</evidence>
<dbReference type="Pfam" id="PF00076">
    <property type="entry name" value="RRM_1"/>
    <property type="match status" value="2"/>
</dbReference>
<protein>
    <recommendedName>
        <fullName evidence="5">RRM domain-containing protein</fullName>
    </recommendedName>
</protein>
<feature type="region of interest" description="Disordered" evidence="4">
    <location>
        <begin position="227"/>
        <end position="253"/>
    </location>
</feature>
<accession>A0AA39I7G4</accession>
<name>A0AA39I7G4_9BILA</name>
<dbReference type="Gene3D" id="3.30.70.330">
    <property type="match status" value="2"/>
</dbReference>
<evidence type="ECO:0000313" key="7">
    <source>
        <dbReference type="Proteomes" id="UP001175271"/>
    </source>
</evidence>
<dbReference type="GO" id="GO:0003723">
    <property type="term" value="F:RNA binding"/>
    <property type="evidence" value="ECO:0007669"/>
    <property type="project" value="UniProtKB-UniRule"/>
</dbReference>
<feature type="compositionally biased region" description="Polar residues" evidence="4">
    <location>
        <begin position="237"/>
        <end position="253"/>
    </location>
</feature>
<proteinExistence type="predicted"/>
<comment type="caution">
    <text evidence="6">The sequence shown here is derived from an EMBL/GenBank/DDBJ whole genome shotgun (WGS) entry which is preliminary data.</text>
</comment>
<dbReference type="EMBL" id="JAUCMV010000002">
    <property type="protein sequence ID" value="KAK0419212.1"/>
    <property type="molecule type" value="Genomic_DNA"/>
</dbReference>
<feature type="compositionally biased region" description="Polar residues" evidence="4">
    <location>
        <begin position="321"/>
        <end position="335"/>
    </location>
</feature>
<dbReference type="InterPro" id="IPR000504">
    <property type="entry name" value="RRM_dom"/>
</dbReference>
<evidence type="ECO:0000313" key="6">
    <source>
        <dbReference type="EMBL" id="KAK0419212.1"/>
    </source>
</evidence>
<sequence>MASSSNVPLDEKNLYVKNIGDMSNEELQQLFGRFGRIASSVVMKDRDGRPKGYGFVAFEREEDAENALKAMHNVKIGARGEKPLHVARAQVKERRTPRSPRGAGEDSQAPTTLFMRNLHESVDEGRLVEVFTRFGEILSVNVRRHPSGISKRQGSIVFRRRKDAQRAMNEMNGRDLNGSYVYLEYAMEPVAQPFVGGPYMMVPSMGPDMTPQVIYPYQQMVMGAQQYPAAPGQPGPSQYTPGDPQSSQMPVSQNQFAPGQVQVQNQPMVPYPQSHNQANQMPLYQQSQMPPFQTGQMPLQYQMPPPHMVASQMQPPPLYTQAPQQQHPETTSTQAMPMSPPVTPPVPYGAKHK</sequence>
<dbReference type="InterPro" id="IPR035979">
    <property type="entry name" value="RBD_domain_sf"/>
</dbReference>
<keyword evidence="7" id="KW-1185">Reference proteome</keyword>
<evidence type="ECO:0000256" key="4">
    <source>
        <dbReference type="SAM" id="MobiDB-lite"/>
    </source>
</evidence>
<keyword evidence="2 3" id="KW-0694">RNA-binding</keyword>
<feature type="domain" description="RRM" evidence="5">
    <location>
        <begin position="111"/>
        <end position="188"/>
    </location>
</feature>
<feature type="region of interest" description="Disordered" evidence="4">
    <location>
        <begin position="309"/>
        <end position="353"/>
    </location>
</feature>
<keyword evidence="1" id="KW-0677">Repeat</keyword>
<feature type="region of interest" description="Disordered" evidence="4">
    <location>
        <begin position="90"/>
        <end position="109"/>
    </location>
</feature>
<dbReference type="InterPro" id="IPR012677">
    <property type="entry name" value="Nucleotide-bd_a/b_plait_sf"/>
</dbReference>
<feature type="compositionally biased region" description="Pro residues" evidence="4">
    <location>
        <begin position="338"/>
        <end position="347"/>
    </location>
</feature>
<dbReference type="CDD" id="cd00590">
    <property type="entry name" value="RRM_SF"/>
    <property type="match status" value="1"/>
</dbReference>
<feature type="domain" description="RRM" evidence="5">
    <location>
        <begin position="12"/>
        <end position="91"/>
    </location>
</feature>
<dbReference type="AlphaFoldDB" id="A0AA39I7G4"/>
<gene>
    <name evidence="6" type="ORF">QR680_014018</name>
</gene>
<dbReference type="PANTHER" id="PTHR24012">
    <property type="entry name" value="RNA BINDING PROTEIN"/>
    <property type="match status" value="1"/>
</dbReference>
<evidence type="ECO:0000256" key="2">
    <source>
        <dbReference type="ARBA" id="ARBA00022884"/>
    </source>
</evidence>
<evidence type="ECO:0000256" key="1">
    <source>
        <dbReference type="ARBA" id="ARBA00022737"/>
    </source>
</evidence>